<evidence type="ECO:0000313" key="3">
    <source>
        <dbReference type="Proteomes" id="UP000257109"/>
    </source>
</evidence>
<organism evidence="2 3">
    <name type="scientific">Mucuna pruriens</name>
    <name type="common">Velvet bean</name>
    <name type="synonym">Dolichos pruriens</name>
    <dbReference type="NCBI Taxonomy" id="157652"/>
    <lineage>
        <taxon>Eukaryota</taxon>
        <taxon>Viridiplantae</taxon>
        <taxon>Streptophyta</taxon>
        <taxon>Embryophyta</taxon>
        <taxon>Tracheophyta</taxon>
        <taxon>Spermatophyta</taxon>
        <taxon>Magnoliopsida</taxon>
        <taxon>eudicotyledons</taxon>
        <taxon>Gunneridae</taxon>
        <taxon>Pentapetalae</taxon>
        <taxon>rosids</taxon>
        <taxon>fabids</taxon>
        <taxon>Fabales</taxon>
        <taxon>Fabaceae</taxon>
        <taxon>Papilionoideae</taxon>
        <taxon>50 kb inversion clade</taxon>
        <taxon>NPAAA clade</taxon>
        <taxon>indigoferoid/millettioid clade</taxon>
        <taxon>Phaseoleae</taxon>
        <taxon>Mucuna</taxon>
    </lineage>
</organism>
<feature type="region of interest" description="Disordered" evidence="1">
    <location>
        <begin position="353"/>
        <end position="373"/>
    </location>
</feature>
<evidence type="ECO:0000256" key="1">
    <source>
        <dbReference type="SAM" id="MobiDB-lite"/>
    </source>
</evidence>
<sequence length="448" mass="51980">MSLDIENVLWTLSPVLDSWSILWMGLDVVQKDVQSTNDKVEALGRAKEDDSRGENYSVHNRRSRSSREEMCEKHERNRREERSERRDRREEDRRDELDMSKCKKPPFLGNCKLKFYIDWELKVEQVITSFDIQGQKGVRLVVVEVSAHPNLRPSLTLSTVDQEPQELSLLQTSRPTPAIFSMWHMKKGYGKTVTATGEVIDRYSQGSLVEGNLKAWTNSSEPPQPPPGSLPTRLYRDEIGLVLAESKLASRREQYSRHTLVNENLNIWPSLVHHFRPSKAIVVEGRLSREHEIPTFVFDSIFNFITDDQKDKVSKVSIPNWNASKSSDIKCFKCLGKDHITSQCPNKRKMFLRENGDINSENSQEETSTSSSKGGYLRDLLMVRRLMRTFVGDEQSQKGNIFHSRWRKQCKCRASQRLVDKLCIPTIPHPKPYKFQWLSEHEEMIMDK</sequence>
<comment type="caution">
    <text evidence="2">The sequence shown here is derived from an EMBL/GenBank/DDBJ whole genome shotgun (WGS) entry which is preliminary data.</text>
</comment>
<dbReference type="Proteomes" id="UP000257109">
    <property type="component" value="Unassembled WGS sequence"/>
</dbReference>
<name>A0A371HJK3_MUCPR</name>
<feature type="non-terminal residue" evidence="2">
    <location>
        <position position="1"/>
    </location>
</feature>
<accession>A0A371HJK3</accession>
<reference evidence="2" key="1">
    <citation type="submission" date="2018-05" db="EMBL/GenBank/DDBJ databases">
        <title>Draft genome of Mucuna pruriens seed.</title>
        <authorList>
            <person name="Nnadi N.E."/>
            <person name="Vos R."/>
            <person name="Hasami M.H."/>
            <person name="Devisetty U.K."/>
            <person name="Aguiy J.C."/>
        </authorList>
    </citation>
    <scope>NUCLEOTIDE SEQUENCE [LARGE SCALE GENOMIC DNA]</scope>
    <source>
        <strain evidence="2">JCA_2017</strain>
    </source>
</reference>
<feature type="compositionally biased region" description="Basic and acidic residues" evidence="1">
    <location>
        <begin position="44"/>
        <end position="53"/>
    </location>
</feature>
<dbReference type="PANTHER" id="PTHR35046:SF9">
    <property type="entry name" value="RNA-DIRECTED DNA POLYMERASE"/>
    <property type="match status" value="1"/>
</dbReference>
<feature type="compositionally biased region" description="Low complexity" evidence="1">
    <location>
        <begin position="359"/>
        <end position="373"/>
    </location>
</feature>
<evidence type="ECO:0008006" key="4">
    <source>
        <dbReference type="Google" id="ProtNLM"/>
    </source>
</evidence>
<feature type="compositionally biased region" description="Basic and acidic residues" evidence="1">
    <location>
        <begin position="65"/>
        <end position="100"/>
    </location>
</feature>
<gene>
    <name evidence="2" type="ORF">CR513_13517</name>
</gene>
<keyword evidence="3" id="KW-1185">Reference proteome</keyword>
<dbReference type="EMBL" id="QJKJ01002423">
    <property type="protein sequence ID" value="RDY02959.1"/>
    <property type="molecule type" value="Genomic_DNA"/>
</dbReference>
<dbReference type="OrthoDB" id="1934635at2759"/>
<dbReference type="AlphaFoldDB" id="A0A371HJK3"/>
<evidence type="ECO:0000313" key="2">
    <source>
        <dbReference type="EMBL" id="RDY02959.1"/>
    </source>
</evidence>
<protein>
    <recommendedName>
        <fullName evidence="4">CCHC-type domain-containing protein</fullName>
    </recommendedName>
</protein>
<dbReference type="PANTHER" id="PTHR35046">
    <property type="entry name" value="ZINC KNUCKLE (CCHC-TYPE) FAMILY PROTEIN"/>
    <property type="match status" value="1"/>
</dbReference>
<proteinExistence type="predicted"/>
<feature type="region of interest" description="Disordered" evidence="1">
    <location>
        <begin position="44"/>
        <end position="100"/>
    </location>
</feature>